<evidence type="ECO:0000256" key="1">
    <source>
        <dbReference type="SAM" id="MobiDB-lite"/>
    </source>
</evidence>
<evidence type="ECO:0000313" key="2">
    <source>
        <dbReference type="EMBL" id="CAK0892451.1"/>
    </source>
</evidence>
<feature type="compositionally biased region" description="Low complexity" evidence="1">
    <location>
        <begin position="575"/>
        <end position="619"/>
    </location>
</feature>
<feature type="region of interest" description="Disordered" evidence="1">
    <location>
        <begin position="670"/>
        <end position="691"/>
    </location>
</feature>
<feature type="compositionally biased region" description="Low complexity" evidence="1">
    <location>
        <begin position="643"/>
        <end position="652"/>
    </location>
</feature>
<dbReference type="Proteomes" id="UP001189429">
    <property type="component" value="Unassembled WGS sequence"/>
</dbReference>
<organism evidence="2 3">
    <name type="scientific">Prorocentrum cordatum</name>
    <dbReference type="NCBI Taxonomy" id="2364126"/>
    <lineage>
        <taxon>Eukaryota</taxon>
        <taxon>Sar</taxon>
        <taxon>Alveolata</taxon>
        <taxon>Dinophyceae</taxon>
        <taxon>Prorocentrales</taxon>
        <taxon>Prorocentraceae</taxon>
        <taxon>Prorocentrum</taxon>
    </lineage>
</organism>
<name>A0ABN9X4C5_9DINO</name>
<dbReference type="EMBL" id="CAUYUJ010019615">
    <property type="protein sequence ID" value="CAK0892451.1"/>
    <property type="molecule type" value="Genomic_DNA"/>
</dbReference>
<reference evidence="2" key="1">
    <citation type="submission" date="2023-10" db="EMBL/GenBank/DDBJ databases">
        <authorList>
            <person name="Chen Y."/>
            <person name="Shah S."/>
            <person name="Dougan E. K."/>
            <person name="Thang M."/>
            <person name="Chan C."/>
        </authorList>
    </citation>
    <scope>NUCLEOTIDE SEQUENCE [LARGE SCALE GENOMIC DNA]</scope>
</reference>
<feature type="region of interest" description="Disordered" evidence="1">
    <location>
        <begin position="390"/>
        <end position="423"/>
    </location>
</feature>
<sequence>MALLSAGYFKVGTIRHQDVYTRGPARGFTRAPFRRCTWTVDIVSGRCKFDGALQHALPIQPKQWSGSTGGEKNVTIVGANTGVLYAQALAYAVNTSQLPEDGVTERRARNREVAVVHILKMPDGSSTPAGSAELRLTERLSGGRLRRALGRECSQALCKTWWRRLLMWALWRQCQAAPLAWSEGFSGTFSPGGAGPLAGAQVLMSAELVPREPKGYGGVPAPPPPRAEGEPWVVNGHRLMQGRAPGGSEAPFLVCTACFVSARTPKMAWKGPRGHPEKLGAEAQGSGGGSCAAQPEELASASVAAQAEALPAAGRAAAPRAPPAAARSEREIALIAPPLAAVARSRGLSDLAQAELQRLRERSPPHARSGSLKGGSQSCYGGFRFSSPGGSGDAFASARSPEATLRPSARAEDALRSEAPDGSQVVEWRRGVLREAGMAATAPLSAQAVAQAPVRPRSGSKPEPPEAEDATVTWQARVLRQAALEAGGRQRPFDEPRPASDGPLRPLAGPVALARSSEPSRGAALVMKISLPEPADTGAANTGRSSSHAGSRRSSRASLAVPVAGAQPSSGQPLASPRSSRSSHASPRASPRVSLVPAEGGDHAAAAPALAAEQRLASAPQPRRSFRASLVPTADGGVSQSLAAAAPAPSRRAVSKNVLQAPSNAFVDFRRRSAGAVPTPRLASRRRRPPR</sequence>
<evidence type="ECO:0000313" key="3">
    <source>
        <dbReference type="Proteomes" id="UP001189429"/>
    </source>
</evidence>
<accession>A0ABN9X4C5</accession>
<keyword evidence="3" id="KW-1185">Reference proteome</keyword>
<feature type="compositionally biased region" description="Basic and acidic residues" evidence="1">
    <location>
        <begin position="409"/>
        <end position="419"/>
    </location>
</feature>
<proteinExistence type="predicted"/>
<feature type="region of interest" description="Disordered" evidence="1">
    <location>
        <begin position="267"/>
        <end position="294"/>
    </location>
</feature>
<gene>
    <name evidence="2" type="ORF">PCOR1329_LOCUS72107</name>
</gene>
<protein>
    <submittedName>
        <fullName evidence="2">Uncharacterized protein</fullName>
    </submittedName>
</protein>
<feature type="region of interest" description="Disordered" evidence="1">
    <location>
        <begin position="444"/>
        <end position="655"/>
    </location>
</feature>
<comment type="caution">
    <text evidence="2">The sequence shown here is derived from an EMBL/GenBank/DDBJ whole genome shotgun (WGS) entry which is preliminary data.</text>
</comment>